<keyword evidence="3" id="KW-1185">Reference proteome</keyword>
<proteinExistence type="predicted"/>
<reference evidence="1" key="1">
    <citation type="submission" date="2023-06" db="EMBL/GenBank/DDBJ databases">
        <authorList>
            <person name="Kurt Z."/>
        </authorList>
    </citation>
    <scope>NUCLEOTIDE SEQUENCE</scope>
</reference>
<evidence type="ECO:0000313" key="3">
    <source>
        <dbReference type="Proteomes" id="UP001642409"/>
    </source>
</evidence>
<gene>
    <name evidence="2" type="ORF">HINF_LOCUS43922</name>
    <name evidence="1" type="ORF">HINF_LOCUS56744</name>
</gene>
<reference evidence="2 3" key="2">
    <citation type="submission" date="2024-07" db="EMBL/GenBank/DDBJ databases">
        <authorList>
            <person name="Akdeniz Z."/>
        </authorList>
    </citation>
    <scope>NUCLEOTIDE SEQUENCE [LARGE SCALE GENOMIC DNA]</scope>
</reference>
<dbReference type="Proteomes" id="UP001642409">
    <property type="component" value="Unassembled WGS sequence"/>
</dbReference>
<dbReference type="EMBL" id="CAXDID020000185">
    <property type="protein sequence ID" value="CAL6050514.1"/>
    <property type="molecule type" value="Genomic_DNA"/>
</dbReference>
<protein>
    <submittedName>
        <fullName evidence="2">Hypothetical_protein</fullName>
    </submittedName>
</protein>
<dbReference type="AlphaFoldDB" id="A0AA86UV49"/>
<organism evidence="1">
    <name type="scientific">Hexamita inflata</name>
    <dbReference type="NCBI Taxonomy" id="28002"/>
    <lineage>
        <taxon>Eukaryota</taxon>
        <taxon>Metamonada</taxon>
        <taxon>Diplomonadida</taxon>
        <taxon>Hexamitidae</taxon>
        <taxon>Hexamitinae</taxon>
        <taxon>Hexamita</taxon>
    </lineage>
</organism>
<evidence type="ECO:0000313" key="2">
    <source>
        <dbReference type="EMBL" id="CAL6050514.1"/>
    </source>
</evidence>
<accession>A0AA86UV49</accession>
<evidence type="ECO:0000313" key="1">
    <source>
        <dbReference type="EMBL" id="CAI9969099.1"/>
    </source>
</evidence>
<comment type="caution">
    <text evidence="1">The sequence shown here is derived from an EMBL/GenBank/DDBJ whole genome shotgun (WGS) entry which is preliminary data.</text>
</comment>
<sequence>MITQWSKQQQMGVQLQRSNRTDFNCEFKTQLFRQLVQRCNDGLTQYSLLLALTLKYANLVFCAMKCVFLTGYNLRLNKLKRYAASNGKQCRVDRWLNRRIYIVCAKLLYYARFN</sequence>
<name>A0AA86UV49_9EUKA</name>
<dbReference type="EMBL" id="CATOUU010001054">
    <property type="protein sequence ID" value="CAI9969099.1"/>
    <property type="molecule type" value="Genomic_DNA"/>
</dbReference>